<name>A0ABP5MF65_9MICC</name>
<evidence type="ECO:0000313" key="4">
    <source>
        <dbReference type="Proteomes" id="UP001500974"/>
    </source>
</evidence>
<dbReference type="RefSeq" id="WP_346027446.1">
    <property type="nucleotide sequence ID" value="NZ_BAAAON010000001.1"/>
</dbReference>
<dbReference type="InterPro" id="IPR052544">
    <property type="entry name" value="Bacteriocin_Proc_Enz"/>
</dbReference>
<dbReference type="CDD" id="cd02142">
    <property type="entry name" value="McbC_SagB-like_oxidoreductase"/>
    <property type="match status" value="1"/>
</dbReference>
<feature type="region of interest" description="Disordered" evidence="1">
    <location>
        <begin position="256"/>
        <end position="293"/>
    </location>
</feature>
<dbReference type="NCBIfam" id="TIGR03605">
    <property type="entry name" value="antibiot_sagB"/>
    <property type="match status" value="1"/>
</dbReference>
<sequence length="583" mass="62524">MITRPDDQLRRMLEQTLVPPTTVTELDPDTIDATTSRIGSVAGSLAESYQLNSQHTLASYTRLPDDDTRATVRKFYFETTLNAFNRLHEQDTRWTLHASELPARLQQLLSPMWSNPAVVDSLYALDALVLIDGALWRCVPGAPGFLLEKTWESVHQHSLQSAVPDQNLAASDGLIFVVGHLARSSYLSGDRAVRSVGLTAGVLTGAIFAAGANPAVAIRVGIIENFIDATANKALGCDGVERSLVAILNLRAATEPAATRPTAHADGEASSPPARPEPSPEAAEPESQVAGPSAEALEVAAQFDSLAVSDRKAVNEALAATADVLESGVSATLQRVTHRIFERSVQEFFTAEQSSTQLPEELVRFTRADAAGIPLPEVVEAPEATLAEALQLRRSVRSYENVPMGLDELAGLLRLAAGSTGTEDGYGVRGMPKFPYPSIGGLDSNELGLIISRVEGVVPGYYVYDKVGHALVPRLKGDLRLSLVTATFESEWLFYAPVVLALVNDQKKVSWKYKTRGYRISHLDQGALMQNLGLSAAALGLGSCAVAGYFDEVLNRVLGYEGQDAFVAALMAIGRPNRLSHGG</sequence>
<reference evidence="4" key="1">
    <citation type="journal article" date="2019" name="Int. J. Syst. Evol. Microbiol.">
        <title>The Global Catalogue of Microorganisms (GCM) 10K type strain sequencing project: providing services to taxonomists for standard genome sequencing and annotation.</title>
        <authorList>
            <consortium name="The Broad Institute Genomics Platform"/>
            <consortium name="The Broad Institute Genome Sequencing Center for Infectious Disease"/>
            <person name="Wu L."/>
            <person name="Ma J."/>
        </authorList>
    </citation>
    <scope>NUCLEOTIDE SEQUENCE [LARGE SCALE GENOMIC DNA]</scope>
    <source>
        <strain evidence="4">JCM 14917</strain>
    </source>
</reference>
<evidence type="ECO:0000313" key="3">
    <source>
        <dbReference type="EMBL" id="GAA2173181.1"/>
    </source>
</evidence>
<comment type="caution">
    <text evidence="3">The sequence shown here is derived from an EMBL/GenBank/DDBJ whole genome shotgun (WGS) entry which is preliminary data.</text>
</comment>
<protein>
    <recommendedName>
        <fullName evidence="2">Nitroreductase domain-containing protein</fullName>
    </recommendedName>
</protein>
<feature type="compositionally biased region" description="Low complexity" evidence="1">
    <location>
        <begin position="256"/>
        <end position="272"/>
    </location>
</feature>
<dbReference type="InterPro" id="IPR000415">
    <property type="entry name" value="Nitroreductase-like"/>
</dbReference>
<accession>A0ABP5MF65</accession>
<gene>
    <name evidence="3" type="ORF">GCM10009784_06520</name>
</gene>
<dbReference type="Gene3D" id="3.40.109.10">
    <property type="entry name" value="NADH Oxidase"/>
    <property type="match status" value="2"/>
</dbReference>
<keyword evidence="4" id="KW-1185">Reference proteome</keyword>
<feature type="domain" description="Nitroreductase" evidence="2">
    <location>
        <begin position="393"/>
        <end position="574"/>
    </location>
</feature>
<evidence type="ECO:0000256" key="1">
    <source>
        <dbReference type="SAM" id="MobiDB-lite"/>
    </source>
</evidence>
<dbReference type="EMBL" id="BAAAON010000001">
    <property type="protein sequence ID" value="GAA2173181.1"/>
    <property type="molecule type" value="Genomic_DNA"/>
</dbReference>
<dbReference type="PANTHER" id="PTHR43745:SF2">
    <property type="entry name" value="NITROREDUCTASE MJ1384-RELATED"/>
    <property type="match status" value="1"/>
</dbReference>
<organism evidence="3 4">
    <name type="scientific">Arthrobacter parietis</name>
    <dbReference type="NCBI Taxonomy" id="271434"/>
    <lineage>
        <taxon>Bacteria</taxon>
        <taxon>Bacillati</taxon>
        <taxon>Actinomycetota</taxon>
        <taxon>Actinomycetes</taxon>
        <taxon>Micrococcales</taxon>
        <taxon>Micrococcaceae</taxon>
        <taxon>Arthrobacter</taxon>
    </lineage>
</organism>
<dbReference type="PANTHER" id="PTHR43745">
    <property type="entry name" value="NITROREDUCTASE MJ1384-RELATED"/>
    <property type="match status" value="1"/>
</dbReference>
<dbReference type="InterPro" id="IPR029479">
    <property type="entry name" value="Nitroreductase"/>
</dbReference>
<proteinExistence type="predicted"/>
<dbReference type="SUPFAM" id="SSF55469">
    <property type="entry name" value="FMN-dependent nitroreductase-like"/>
    <property type="match status" value="1"/>
</dbReference>
<dbReference type="Pfam" id="PF00881">
    <property type="entry name" value="Nitroreductase"/>
    <property type="match status" value="1"/>
</dbReference>
<dbReference type="Proteomes" id="UP001500974">
    <property type="component" value="Unassembled WGS sequence"/>
</dbReference>
<dbReference type="InterPro" id="IPR020051">
    <property type="entry name" value="SagB-type_dehydrogenase"/>
</dbReference>
<evidence type="ECO:0000259" key="2">
    <source>
        <dbReference type="Pfam" id="PF00881"/>
    </source>
</evidence>